<evidence type="ECO:0000313" key="4">
    <source>
        <dbReference type="Proteomes" id="UP001058016"/>
    </source>
</evidence>
<evidence type="ECO:0000256" key="1">
    <source>
        <dbReference type="SAM" id="Phobius"/>
    </source>
</evidence>
<dbReference type="Pfam" id="PF00535">
    <property type="entry name" value="Glycos_transf_2"/>
    <property type="match status" value="1"/>
</dbReference>
<dbReference type="Proteomes" id="UP001058016">
    <property type="component" value="Chromosome"/>
</dbReference>
<dbReference type="PANTHER" id="PTHR48090">
    <property type="entry name" value="UNDECAPRENYL-PHOSPHATE 4-DEOXY-4-FORMAMIDO-L-ARABINOSE TRANSFERASE-RELATED"/>
    <property type="match status" value="1"/>
</dbReference>
<dbReference type="CDD" id="cd04187">
    <property type="entry name" value="DPM1_like_bac"/>
    <property type="match status" value="1"/>
</dbReference>
<feature type="domain" description="Glycosyltransferase 2-like" evidence="2">
    <location>
        <begin position="6"/>
        <end position="167"/>
    </location>
</feature>
<feature type="transmembrane region" description="Helical" evidence="1">
    <location>
        <begin position="264"/>
        <end position="289"/>
    </location>
</feature>
<dbReference type="InterPro" id="IPR001173">
    <property type="entry name" value="Glyco_trans_2-like"/>
</dbReference>
<dbReference type="SUPFAM" id="SSF53448">
    <property type="entry name" value="Nucleotide-diphospho-sugar transferases"/>
    <property type="match status" value="1"/>
</dbReference>
<dbReference type="EMBL" id="CP071249">
    <property type="protein sequence ID" value="UUF07071.1"/>
    <property type="molecule type" value="Genomic_DNA"/>
</dbReference>
<dbReference type="InterPro" id="IPR029044">
    <property type="entry name" value="Nucleotide-diphossugar_trans"/>
</dbReference>
<name>A0ABY5JP90_9FIRM</name>
<keyword evidence="1" id="KW-0812">Transmembrane</keyword>
<dbReference type="InterPro" id="IPR050256">
    <property type="entry name" value="Glycosyltransferase_2"/>
</dbReference>
<keyword evidence="4" id="KW-1185">Reference proteome</keyword>
<dbReference type="PANTHER" id="PTHR48090:SF8">
    <property type="entry name" value="GLYCOSYLTRANSFERASE CSBB-RELATED"/>
    <property type="match status" value="1"/>
</dbReference>
<sequence length="314" mass="35977">MAKKISIIVPCYNEEETVRTFYNEVRKVVASLDYYFEIVYVNDGSRDQTVNEVLKLREEDKSVTLIDFSRNFGKESAILAGLEYSKEADAAVVMDVDLQDPPELLPKMIKYWEQGFDNISTRRKNRDGEPPIRSFFANAFYKIINAISHVEFVDGARDYRLLSKRAVNDLISLKETNRFSKGLFQWIGYDGVCIEFEHVDRSAGETKWNFMKLVNYAIEGITAFSNTPLRLATYTGIIIAFIAFLFLLYTFISTLLFGNNTAGWSSLICILLFLGGVQLIFLGIIGEYIGRIYNEVKQRPAYIVKSIINEQVEE</sequence>
<feature type="transmembrane region" description="Helical" evidence="1">
    <location>
        <begin position="231"/>
        <end position="252"/>
    </location>
</feature>
<reference evidence="3 4" key="1">
    <citation type="submission" date="2021-03" db="EMBL/GenBank/DDBJ databases">
        <title>Comparative Genomics and Metabolomics in the genus Turicibacter.</title>
        <authorList>
            <person name="Maki J."/>
            <person name="Looft T."/>
        </authorList>
    </citation>
    <scope>NUCLEOTIDE SEQUENCE [LARGE SCALE GENOMIC DNA]</scope>
    <source>
        <strain evidence="3 4">MMM721</strain>
    </source>
</reference>
<protein>
    <submittedName>
        <fullName evidence="3">Glycosyltransferase family 2 protein</fullName>
    </submittedName>
</protein>
<proteinExistence type="predicted"/>
<evidence type="ECO:0000259" key="2">
    <source>
        <dbReference type="Pfam" id="PF00535"/>
    </source>
</evidence>
<organism evidence="3 4">
    <name type="scientific">Turicibacter bilis</name>
    <dbReference type="NCBI Taxonomy" id="2735723"/>
    <lineage>
        <taxon>Bacteria</taxon>
        <taxon>Bacillati</taxon>
        <taxon>Bacillota</taxon>
        <taxon>Erysipelotrichia</taxon>
        <taxon>Erysipelotrichales</taxon>
        <taxon>Turicibacteraceae</taxon>
        <taxon>Turicibacter</taxon>
    </lineage>
</organism>
<keyword evidence="1" id="KW-1133">Transmembrane helix</keyword>
<keyword evidence="1" id="KW-0472">Membrane</keyword>
<dbReference type="Gene3D" id="3.90.550.10">
    <property type="entry name" value="Spore Coat Polysaccharide Biosynthesis Protein SpsA, Chain A"/>
    <property type="match status" value="1"/>
</dbReference>
<accession>A0ABY5JP90</accession>
<evidence type="ECO:0000313" key="3">
    <source>
        <dbReference type="EMBL" id="UUF07071.1"/>
    </source>
</evidence>
<dbReference type="RefSeq" id="WP_212725806.1">
    <property type="nucleotide sequence ID" value="NZ_CP071249.1"/>
</dbReference>
<gene>
    <name evidence="3" type="ORF">J0J69_06150</name>
</gene>